<dbReference type="Proteomes" id="UP000237218">
    <property type="component" value="Unassembled WGS sequence"/>
</dbReference>
<keyword evidence="1" id="KW-1133">Transmembrane helix</keyword>
<feature type="transmembrane region" description="Helical" evidence="1">
    <location>
        <begin position="24"/>
        <end position="43"/>
    </location>
</feature>
<gene>
    <name evidence="2" type="ORF">ASQ42_03980</name>
</gene>
<protein>
    <recommendedName>
        <fullName evidence="4">Transmembrane protein</fullName>
    </recommendedName>
</protein>
<proteinExistence type="predicted"/>
<accession>A0ABX4ZN08</accession>
<reference evidence="2 3" key="1">
    <citation type="submission" date="2018-02" db="EMBL/GenBank/DDBJ databases">
        <title>Draft genome sequences of four Parasaccharibacter apium strains isolated from honey bees.</title>
        <authorList>
            <person name="Corby-Harris V.L."/>
            <person name="Anderson K.E."/>
        </authorList>
    </citation>
    <scope>NUCLEOTIDE SEQUENCE [LARGE SCALE GENOMIC DNA]</scope>
    <source>
        <strain evidence="2 3">B8</strain>
    </source>
</reference>
<comment type="caution">
    <text evidence="2">The sequence shown here is derived from an EMBL/GenBank/DDBJ whole genome shotgun (WGS) entry which is preliminary data.</text>
</comment>
<organism evidence="2 3">
    <name type="scientific">Parasaccharibacter apium</name>
    <dbReference type="NCBI Taxonomy" id="1510841"/>
    <lineage>
        <taxon>Bacteria</taxon>
        <taxon>Pseudomonadati</taxon>
        <taxon>Pseudomonadota</taxon>
        <taxon>Alphaproteobacteria</taxon>
        <taxon>Acetobacterales</taxon>
        <taxon>Acetobacteraceae</taxon>
        <taxon>Parasaccharibacter</taxon>
    </lineage>
</organism>
<evidence type="ECO:0008006" key="4">
    <source>
        <dbReference type="Google" id="ProtNLM"/>
    </source>
</evidence>
<sequence>MNSHTVPLGLVTFLRRVSNLCCRYLWGGNGVAFFMGAGSLIGNRMIFVRSGPRAGFGWLLATLTSWRQERLNRFGPMVQKTVCGDFWGVEEESMTMVCCFFIFFMSVYEQSYILPFINCRV</sequence>
<evidence type="ECO:0000313" key="2">
    <source>
        <dbReference type="EMBL" id="POS63372.1"/>
    </source>
</evidence>
<keyword evidence="1" id="KW-0472">Membrane</keyword>
<name>A0ABX4ZN08_9PROT</name>
<keyword evidence="3" id="KW-1185">Reference proteome</keyword>
<dbReference type="EMBL" id="LMYI01000006">
    <property type="protein sequence ID" value="POS63372.1"/>
    <property type="molecule type" value="Genomic_DNA"/>
</dbReference>
<keyword evidence="1" id="KW-0812">Transmembrane</keyword>
<evidence type="ECO:0000256" key="1">
    <source>
        <dbReference type="SAM" id="Phobius"/>
    </source>
</evidence>
<evidence type="ECO:0000313" key="3">
    <source>
        <dbReference type="Proteomes" id="UP000237218"/>
    </source>
</evidence>